<feature type="transmembrane region" description="Helical" evidence="1">
    <location>
        <begin position="190"/>
        <end position="213"/>
    </location>
</feature>
<keyword evidence="1" id="KW-0472">Membrane</keyword>
<gene>
    <name evidence="2" type="ORF">KI810_15770</name>
</gene>
<keyword evidence="3" id="KW-1185">Reference proteome</keyword>
<dbReference type="EMBL" id="JAHCVK010000011">
    <property type="protein sequence ID" value="MBT0654509.1"/>
    <property type="molecule type" value="Genomic_DNA"/>
</dbReference>
<dbReference type="PANTHER" id="PTHR20992">
    <property type="entry name" value="AT15442P-RELATED"/>
    <property type="match status" value="1"/>
</dbReference>
<feature type="transmembrane region" description="Helical" evidence="1">
    <location>
        <begin position="100"/>
        <end position="121"/>
    </location>
</feature>
<proteinExistence type="predicted"/>
<dbReference type="PANTHER" id="PTHR20992:SF9">
    <property type="entry name" value="AT15442P-RELATED"/>
    <property type="match status" value="1"/>
</dbReference>
<sequence length="531" mass="58219">MNKTLVSYYLKKLSAYLAIKTDMVNHRAVIKEVATGVDRSWIYYSMLMFASLIALLGLLTNSIAVVIGAMLISPLMGPIISSGLAFTIGDISLARRAFKTIAISVAVTIVACTIVSFISPLKEPTAEILTRVRPNIFDLLVAVLSGTVGAIALCTKRNYLITSTGVAIATAVIPPLSVTGYGLGTGQLTLAMGGFLLFFTNFVAIVLTSDLVFFTLGFRTSHLETVQYSPRKRLMIIAGLLTLISIPLAYTLVADLTKVKEKKRIERVLKLNLNKELTSRMTSYDYQQHDEKILIRASVNTVKFIDKPSELKMEKELTDAFKRPVDVRLEQIIVASGEVDKQPSALSLLAGSTSTIPRTDSSAQIKGKVEQMIMNVQRELTEALTPFPVSDTQLTFASGNESILVSTTLKRDYPVEDDEKLLLTRQLERSLDLPVALTVKTVPLLPPLLFDSTGALTPVSTATLALIKELPGGSRAFRFVLESSTRKNDRRLETVKHHLIEGQEVPERSIVIRSAHSATESPGVTLRIVRR</sequence>
<evidence type="ECO:0000256" key="1">
    <source>
        <dbReference type="SAM" id="Phobius"/>
    </source>
</evidence>
<organism evidence="2 3">
    <name type="scientific">Geomobilimonas luticola</name>
    <dbReference type="NCBI Taxonomy" id="1114878"/>
    <lineage>
        <taxon>Bacteria</taxon>
        <taxon>Pseudomonadati</taxon>
        <taxon>Thermodesulfobacteriota</taxon>
        <taxon>Desulfuromonadia</taxon>
        <taxon>Geobacterales</taxon>
        <taxon>Geobacteraceae</taxon>
        <taxon>Geomobilimonas</taxon>
    </lineage>
</organism>
<dbReference type="RefSeq" id="WP_214176517.1">
    <property type="nucleotide sequence ID" value="NZ_JAHCVK010000011.1"/>
</dbReference>
<feature type="transmembrane region" description="Helical" evidence="1">
    <location>
        <begin position="136"/>
        <end position="154"/>
    </location>
</feature>
<evidence type="ECO:0000313" key="3">
    <source>
        <dbReference type="Proteomes" id="UP000756860"/>
    </source>
</evidence>
<feature type="transmembrane region" description="Helical" evidence="1">
    <location>
        <begin position="166"/>
        <end position="184"/>
    </location>
</feature>
<keyword evidence="1" id="KW-0812">Transmembrane</keyword>
<feature type="transmembrane region" description="Helical" evidence="1">
    <location>
        <begin position="234"/>
        <end position="253"/>
    </location>
</feature>
<comment type="caution">
    <text evidence="2">The sequence shown here is derived from an EMBL/GenBank/DDBJ whole genome shotgun (WGS) entry which is preliminary data.</text>
</comment>
<evidence type="ECO:0000313" key="2">
    <source>
        <dbReference type="EMBL" id="MBT0654509.1"/>
    </source>
</evidence>
<feature type="transmembrane region" description="Helical" evidence="1">
    <location>
        <begin position="65"/>
        <end position="88"/>
    </location>
</feature>
<dbReference type="InterPro" id="IPR005240">
    <property type="entry name" value="DUF389"/>
</dbReference>
<dbReference type="NCBIfam" id="TIGR00341">
    <property type="entry name" value="TIGR00341 family protein"/>
    <property type="match status" value="1"/>
</dbReference>
<dbReference type="Pfam" id="PF04087">
    <property type="entry name" value="DUF389"/>
    <property type="match status" value="1"/>
</dbReference>
<dbReference type="Proteomes" id="UP000756860">
    <property type="component" value="Unassembled WGS sequence"/>
</dbReference>
<protein>
    <submittedName>
        <fullName evidence="2">TIGR00341 family protein</fullName>
    </submittedName>
</protein>
<feature type="transmembrane region" description="Helical" evidence="1">
    <location>
        <begin position="41"/>
        <end position="59"/>
    </location>
</feature>
<reference evidence="2 3" key="1">
    <citation type="submission" date="2021-05" db="EMBL/GenBank/DDBJ databases">
        <title>The draft genome of Geobacter luticola JCM 17780.</title>
        <authorList>
            <person name="Xu Z."/>
            <person name="Masuda Y."/>
            <person name="Itoh H."/>
            <person name="Senoo K."/>
        </authorList>
    </citation>
    <scope>NUCLEOTIDE SEQUENCE [LARGE SCALE GENOMIC DNA]</scope>
    <source>
        <strain evidence="2 3">JCM 17780</strain>
    </source>
</reference>
<name>A0ABS5SIH0_9BACT</name>
<keyword evidence="1" id="KW-1133">Transmembrane helix</keyword>
<accession>A0ABS5SIH0</accession>